<dbReference type="AlphaFoldDB" id="A0A2L1FFJ4"/>
<sequence>MARQEIDVKNQSQKQTVLINNSHNVTIHQTGTQFLKIIQTLQDINNCNIIPSKLKVLKNWFSRKNNLQRELHDIENDLIKQNESIIIKNSSDITIVQREIQLDQIKGDSKVKGGYLWSGK</sequence>
<protein>
    <submittedName>
        <fullName evidence="2">Uncharacterized protein</fullName>
    </submittedName>
</protein>
<name>A0A2L1FFJ4_9BACI</name>
<reference evidence="2 3" key="1">
    <citation type="journal article" date="2015" name="PLoS ONE">
        <title>Genome Sequence of Bacillus endophyticus and Analysis of Its Companion Mechanism in the Ketogulonigenium vulgare-Bacillus Strain Consortium.</title>
        <authorList>
            <person name="Jia N."/>
            <person name="Du J."/>
            <person name="Ding M.Z."/>
            <person name="Gao F."/>
            <person name="Yuan Y.J."/>
        </authorList>
    </citation>
    <scope>NUCLEOTIDE SEQUENCE [LARGE SCALE GENOMIC DNA]</scope>
    <source>
        <strain evidence="2 3">Hbe603</strain>
        <plasmid evidence="3">pbeh5</plasmid>
    </source>
</reference>
<gene>
    <name evidence="2" type="ORF">BEH_26025</name>
</gene>
<dbReference type="Proteomes" id="UP000036202">
    <property type="component" value="Plasmid pbeh5"/>
</dbReference>
<proteinExistence type="predicted"/>
<dbReference type="KEGG" id="beo:BEH_26025"/>
<keyword evidence="2" id="KW-0614">Plasmid</keyword>
<organism evidence="2 3">
    <name type="scientific">Priestia filamentosa</name>
    <dbReference type="NCBI Taxonomy" id="1402861"/>
    <lineage>
        <taxon>Bacteria</taxon>
        <taxon>Bacillati</taxon>
        <taxon>Bacillota</taxon>
        <taxon>Bacilli</taxon>
        <taxon>Bacillales</taxon>
        <taxon>Bacillaceae</taxon>
        <taxon>Priestia</taxon>
    </lineage>
</organism>
<keyword evidence="1" id="KW-0175">Coiled coil</keyword>
<accession>A0A2L1FFJ4</accession>
<dbReference type="RefSeq" id="WP_046218488.1">
    <property type="nucleotide sequence ID" value="NZ_CP015327.1"/>
</dbReference>
<accession>A0A2S1M0E4</accession>
<geneLocation type="plasmid" evidence="3">
    <name>pbeh5</name>
</geneLocation>
<feature type="coiled-coil region" evidence="1">
    <location>
        <begin position="57"/>
        <end position="84"/>
    </location>
</feature>
<evidence type="ECO:0000256" key="1">
    <source>
        <dbReference type="SAM" id="Coils"/>
    </source>
</evidence>
<evidence type="ECO:0000313" key="2">
    <source>
        <dbReference type="EMBL" id="AWG44818.1"/>
    </source>
</evidence>
<keyword evidence="3" id="KW-1185">Reference proteome</keyword>
<dbReference type="EMBL" id="CP015327">
    <property type="protein sequence ID" value="AWG44818.1"/>
    <property type="molecule type" value="Genomic_DNA"/>
</dbReference>
<evidence type="ECO:0000313" key="3">
    <source>
        <dbReference type="Proteomes" id="UP000036202"/>
    </source>
</evidence>